<evidence type="ECO:0000256" key="3">
    <source>
        <dbReference type="ARBA" id="ARBA00006112"/>
    </source>
</evidence>
<dbReference type="GO" id="GO:0006777">
    <property type="term" value="P:Mo-molybdopterin cofactor biosynthetic process"/>
    <property type="evidence" value="ECO:0007669"/>
    <property type="project" value="UniProtKB-UniRule"/>
</dbReference>
<gene>
    <name evidence="8" type="ORF">F7731_04590</name>
</gene>
<comment type="caution">
    <text evidence="8">The sequence shown here is derived from an EMBL/GenBank/DDBJ whole genome shotgun (WGS) entry which is preliminary data.</text>
</comment>
<evidence type="ECO:0000256" key="4">
    <source>
        <dbReference type="ARBA" id="ARBA00015262"/>
    </source>
</evidence>
<keyword evidence="9" id="KW-1185">Reference proteome</keyword>
<organism evidence="8 9">
    <name type="scientific">Cytobacillus depressus</name>
    <dbReference type="NCBI Taxonomy" id="1602942"/>
    <lineage>
        <taxon>Bacteria</taxon>
        <taxon>Bacillati</taxon>
        <taxon>Bacillota</taxon>
        <taxon>Bacilli</taxon>
        <taxon>Bacillales</taxon>
        <taxon>Bacillaceae</taxon>
        <taxon>Cytobacillus</taxon>
    </lineage>
</organism>
<evidence type="ECO:0000256" key="2">
    <source>
        <dbReference type="ARBA" id="ARBA00005046"/>
    </source>
</evidence>
<name>A0A6L3VCP2_9BACI</name>
<dbReference type="Proteomes" id="UP000481030">
    <property type="component" value="Unassembled WGS sequence"/>
</dbReference>
<comment type="function">
    <text evidence="1 6">May be involved in the biosynthesis of molybdopterin.</text>
</comment>
<dbReference type="PIRSF" id="PIRSF006443">
    <property type="entry name" value="MoaB"/>
    <property type="match status" value="1"/>
</dbReference>
<dbReference type="InterPro" id="IPR012245">
    <property type="entry name" value="MoaB"/>
</dbReference>
<dbReference type="UniPathway" id="UPA00344"/>
<dbReference type="FunFam" id="3.40.980.10:FF:000006">
    <property type="entry name" value="Molybdenum cofactor biosynthesis protein B"/>
    <property type="match status" value="1"/>
</dbReference>
<dbReference type="PANTHER" id="PTHR43232:SF2">
    <property type="entry name" value="MOLYBDENUM COFACTOR BIOSYNTHESIS PROTEIN B"/>
    <property type="match status" value="1"/>
</dbReference>
<dbReference type="NCBIfam" id="TIGR00177">
    <property type="entry name" value="molyb_syn"/>
    <property type="match status" value="1"/>
</dbReference>
<dbReference type="InterPro" id="IPR036425">
    <property type="entry name" value="MoaB/Mog-like_dom_sf"/>
</dbReference>
<dbReference type="PANTHER" id="PTHR43232">
    <property type="entry name" value="MOLYBDENUM COFACTOR BIOSYNTHESIS PROTEIN B"/>
    <property type="match status" value="1"/>
</dbReference>
<dbReference type="EMBL" id="WBOS01000001">
    <property type="protein sequence ID" value="KAB2338832.1"/>
    <property type="molecule type" value="Genomic_DNA"/>
</dbReference>
<evidence type="ECO:0000259" key="7">
    <source>
        <dbReference type="SMART" id="SM00852"/>
    </source>
</evidence>
<evidence type="ECO:0000256" key="5">
    <source>
        <dbReference type="ARBA" id="ARBA00023150"/>
    </source>
</evidence>
<dbReference type="InterPro" id="IPR008284">
    <property type="entry name" value="MoCF_biosynth_CS"/>
</dbReference>
<comment type="pathway">
    <text evidence="2 6">Cofactor biosynthesis; molybdopterin biosynthesis.</text>
</comment>
<dbReference type="Pfam" id="PF00994">
    <property type="entry name" value="MoCF_biosynth"/>
    <property type="match status" value="1"/>
</dbReference>
<dbReference type="InterPro" id="IPR001453">
    <property type="entry name" value="MoaB/Mog_dom"/>
</dbReference>
<dbReference type="SMART" id="SM00852">
    <property type="entry name" value="MoCF_biosynth"/>
    <property type="match status" value="1"/>
</dbReference>
<dbReference type="SUPFAM" id="SSF53218">
    <property type="entry name" value="Molybdenum cofactor biosynthesis proteins"/>
    <property type="match status" value="1"/>
</dbReference>
<evidence type="ECO:0000313" key="9">
    <source>
        <dbReference type="Proteomes" id="UP000481030"/>
    </source>
</evidence>
<comment type="similarity">
    <text evidence="3 6">Belongs to the MoaB/Mog family.</text>
</comment>
<dbReference type="AlphaFoldDB" id="A0A6L3VCP2"/>
<keyword evidence="5 6" id="KW-0501">Molybdenum cofactor biosynthesis</keyword>
<dbReference type="CDD" id="cd00886">
    <property type="entry name" value="MogA_MoaB"/>
    <property type="match status" value="1"/>
</dbReference>
<evidence type="ECO:0000313" key="8">
    <source>
        <dbReference type="EMBL" id="KAB2338832.1"/>
    </source>
</evidence>
<feature type="domain" description="MoaB/Mog" evidence="7">
    <location>
        <begin position="17"/>
        <end position="162"/>
    </location>
</feature>
<dbReference type="GO" id="GO:0005829">
    <property type="term" value="C:cytosol"/>
    <property type="evidence" value="ECO:0007669"/>
    <property type="project" value="TreeGrafter"/>
</dbReference>
<reference evidence="8 9" key="1">
    <citation type="journal article" date="2016" name="Antonie Van Leeuwenhoek">
        <title>Bacillus depressus sp. nov., isolated from soil of a sunflower field.</title>
        <authorList>
            <person name="Wei X."/>
            <person name="Xin D."/>
            <person name="Xin Y."/>
            <person name="Zhang H."/>
            <person name="Wang T."/>
            <person name="Zhang J."/>
        </authorList>
    </citation>
    <scope>NUCLEOTIDE SEQUENCE [LARGE SCALE GENOMIC DNA]</scope>
    <source>
        <strain evidence="8 9">BZ1</strain>
    </source>
</reference>
<dbReference type="PROSITE" id="PS01078">
    <property type="entry name" value="MOCF_BIOSYNTHESIS_1"/>
    <property type="match status" value="1"/>
</dbReference>
<evidence type="ECO:0000256" key="1">
    <source>
        <dbReference type="ARBA" id="ARBA00003487"/>
    </source>
</evidence>
<accession>A0A6L3VCP2</accession>
<dbReference type="RefSeq" id="WP_151533573.1">
    <property type="nucleotide sequence ID" value="NZ_WBOS01000001.1"/>
</dbReference>
<proteinExistence type="inferred from homology"/>
<dbReference type="Gene3D" id="3.40.980.10">
    <property type="entry name" value="MoaB/Mog-like domain"/>
    <property type="match status" value="1"/>
</dbReference>
<protein>
    <recommendedName>
        <fullName evidence="4 6">Molybdenum cofactor biosynthesis protein B</fullName>
    </recommendedName>
</protein>
<sequence length="170" mass="18655">MSTIEHKKEAPKHVVCKVITVSDTRDKESDKSGKLMIDRLQEAGHTVKDYVIVKDIKDQLRAEVLKGCEDPEIDVVLTNGGTGIALRDITIETVKELFDKEIDGFGELFRMLSYHEDIGSAAILSRAAAGVVKNKAVFSTPGSSGAVRLAMNKLILPELGHVVRELKKDL</sequence>
<dbReference type="OrthoDB" id="9784492at2"/>
<evidence type="ECO:0000256" key="6">
    <source>
        <dbReference type="PIRNR" id="PIRNR006443"/>
    </source>
</evidence>